<dbReference type="GO" id="GO:0006310">
    <property type="term" value="P:DNA recombination"/>
    <property type="evidence" value="ECO:0007669"/>
    <property type="project" value="UniProtKB-KW"/>
</dbReference>
<dbReference type="EMBL" id="JAPWIS010000001">
    <property type="protein sequence ID" value="MCZ4582425.1"/>
    <property type="molecule type" value="Genomic_DNA"/>
</dbReference>
<keyword evidence="3 5" id="KW-0238">DNA-binding</keyword>
<evidence type="ECO:0000313" key="8">
    <source>
        <dbReference type="EMBL" id="MCZ4582425.1"/>
    </source>
</evidence>
<dbReference type="PROSITE" id="PS51900">
    <property type="entry name" value="CB"/>
    <property type="match status" value="1"/>
</dbReference>
<evidence type="ECO:0000256" key="5">
    <source>
        <dbReference type="PROSITE-ProRule" id="PRU01248"/>
    </source>
</evidence>
<keyword evidence="2" id="KW-0229">DNA integration</keyword>
<dbReference type="SUPFAM" id="SSF56349">
    <property type="entry name" value="DNA breaking-rejoining enzymes"/>
    <property type="match status" value="1"/>
</dbReference>
<evidence type="ECO:0000256" key="2">
    <source>
        <dbReference type="ARBA" id="ARBA00022908"/>
    </source>
</evidence>
<proteinExistence type="inferred from homology"/>
<dbReference type="InterPro" id="IPR050090">
    <property type="entry name" value="Tyrosine_recombinase_XerCD"/>
</dbReference>
<evidence type="ECO:0000259" key="7">
    <source>
        <dbReference type="PROSITE" id="PS51900"/>
    </source>
</evidence>
<dbReference type="PANTHER" id="PTHR30349">
    <property type="entry name" value="PHAGE INTEGRASE-RELATED"/>
    <property type="match status" value="1"/>
</dbReference>
<evidence type="ECO:0000259" key="6">
    <source>
        <dbReference type="PROSITE" id="PS51898"/>
    </source>
</evidence>
<dbReference type="GO" id="GO:0003677">
    <property type="term" value="F:DNA binding"/>
    <property type="evidence" value="ECO:0007669"/>
    <property type="project" value="UniProtKB-UniRule"/>
</dbReference>
<dbReference type="Pfam" id="PF00589">
    <property type="entry name" value="Phage_integrase"/>
    <property type="match status" value="1"/>
</dbReference>
<dbReference type="Gene3D" id="1.10.150.130">
    <property type="match status" value="1"/>
</dbReference>
<dbReference type="InterPro" id="IPR002104">
    <property type="entry name" value="Integrase_catalytic"/>
</dbReference>
<dbReference type="InterPro" id="IPR044068">
    <property type="entry name" value="CB"/>
</dbReference>
<dbReference type="GO" id="GO:0015074">
    <property type="term" value="P:DNA integration"/>
    <property type="evidence" value="ECO:0007669"/>
    <property type="project" value="UniProtKB-KW"/>
</dbReference>
<dbReference type="Proteomes" id="UP001231166">
    <property type="component" value="Chromosome"/>
</dbReference>
<feature type="domain" description="Core-binding (CB)" evidence="7">
    <location>
        <begin position="22"/>
        <end position="122"/>
    </location>
</feature>
<dbReference type="AlphaFoldDB" id="A0AAX3YPF6"/>
<dbReference type="Proteomes" id="UP001066327">
    <property type="component" value="Unassembled WGS sequence"/>
</dbReference>
<dbReference type="InterPro" id="IPR011010">
    <property type="entry name" value="DNA_brk_join_enz"/>
</dbReference>
<protein>
    <submittedName>
        <fullName evidence="9">Tyrosine-type recombinase/integrase</fullName>
    </submittedName>
</protein>
<dbReference type="InterPro" id="IPR010998">
    <property type="entry name" value="Integrase_recombinase_N"/>
</dbReference>
<reference evidence="8" key="1">
    <citation type="submission" date="2022-12" db="EMBL/GenBank/DDBJ databases">
        <authorList>
            <person name="Krivoruchko A.V."/>
            <person name="Elkin A."/>
        </authorList>
    </citation>
    <scope>NUCLEOTIDE SEQUENCE</scope>
    <source>
        <strain evidence="8">IEGM 249</strain>
    </source>
</reference>
<dbReference type="RefSeq" id="WP_269590876.1">
    <property type="nucleotide sequence ID" value="NZ_CP130953.1"/>
</dbReference>
<evidence type="ECO:0000256" key="4">
    <source>
        <dbReference type="ARBA" id="ARBA00023172"/>
    </source>
</evidence>
<dbReference type="Pfam" id="PF02899">
    <property type="entry name" value="Phage_int_SAM_1"/>
    <property type="match status" value="1"/>
</dbReference>
<evidence type="ECO:0000313" key="11">
    <source>
        <dbReference type="Proteomes" id="UP001231166"/>
    </source>
</evidence>
<keyword evidence="10" id="KW-1185">Reference proteome</keyword>
<gene>
    <name evidence="8" type="ORF">O4328_01800</name>
    <name evidence="9" type="ORF">Q5707_11575</name>
</gene>
<sequence>MQVTRVLDPASDAVSFTLLDENGVVAPAERYLRYLSDIERSPNTIKAHAHDLKDWFTFLREIECDWQTVRLDEIGAFIRWLRRPPSVRQQSVSVLPSVGHHCSEATVNRKLSTISVFYQHATRHGLDLGELVTFGDRGAARSGWRPFLHHISKSAPHARRVVRLPTTSKIPRLLAPDEVQTILDACGHLRDRLLFAALYDSGIRIGEALGLRHEDVAAAEREITVRRRSNTNGARSKSPHSRTIPVSAELLRLDADYLHTEYGDLDSDYVFVNLWGRPHGRALTYSAVHALVRRLRRDTGIDFDPHWYRHTYATRMLRDKVPVEVVSKLLGHASLTTTTMTYGHLSSDDARRALAEAGWFTNTVAVTL</sequence>
<evidence type="ECO:0000313" key="9">
    <source>
        <dbReference type="EMBL" id="WLF50936.1"/>
    </source>
</evidence>
<dbReference type="EMBL" id="CP130953">
    <property type="protein sequence ID" value="WLF50936.1"/>
    <property type="molecule type" value="Genomic_DNA"/>
</dbReference>
<dbReference type="PROSITE" id="PS51898">
    <property type="entry name" value="TYR_RECOMBINASE"/>
    <property type="match status" value="1"/>
</dbReference>
<evidence type="ECO:0000256" key="1">
    <source>
        <dbReference type="ARBA" id="ARBA00008857"/>
    </source>
</evidence>
<dbReference type="InterPro" id="IPR013762">
    <property type="entry name" value="Integrase-like_cat_sf"/>
</dbReference>
<name>A0AAX3YPF6_RHOOP</name>
<organism evidence="9 11">
    <name type="scientific">Rhodococcus opacus</name>
    <name type="common">Nocardia opaca</name>
    <dbReference type="NCBI Taxonomy" id="37919"/>
    <lineage>
        <taxon>Bacteria</taxon>
        <taxon>Bacillati</taxon>
        <taxon>Actinomycetota</taxon>
        <taxon>Actinomycetes</taxon>
        <taxon>Mycobacteriales</taxon>
        <taxon>Nocardiaceae</taxon>
        <taxon>Rhodococcus</taxon>
    </lineage>
</organism>
<reference evidence="9" key="2">
    <citation type="submission" date="2023-07" db="EMBL/GenBank/DDBJ databases">
        <title>Genomic analysis of Rhodococcus opacus VOC-14 with glycol ethers degradation activity.</title>
        <authorList>
            <person name="Narkevich D.A."/>
            <person name="Hlushen A.M."/>
            <person name="Akhremchuk A.E."/>
            <person name="Sikolenko M.A."/>
            <person name="Valentovich L.N."/>
        </authorList>
    </citation>
    <scope>NUCLEOTIDE SEQUENCE</scope>
    <source>
        <strain evidence="9">VOC-14</strain>
    </source>
</reference>
<evidence type="ECO:0000256" key="3">
    <source>
        <dbReference type="ARBA" id="ARBA00023125"/>
    </source>
</evidence>
<keyword evidence="4" id="KW-0233">DNA recombination</keyword>
<accession>A0AAX3YPF6</accession>
<evidence type="ECO:0000313" key="10">
    <source>
        <dbReference type="Proteomes" id="UP001066327"/>
    </source>
</evidence>
<dbReference type="InterPro" id="IPR004107">
    <property type="entry name" value="Integrase_SAM-like_N"/>
</dbReference>
<feature type="domain" description="Tyr recombinase" evidence="6">
    <location>
        <begin position="169"/>
        <end position="355"/>
    </location>
</feature>
<dbReference type="Gene3D" id="1.10.443.10">
    <property type="entry name" value="Intergrase catalytic core"/>
    <property type="match status" value="1"/>
</dbReference>
<comment type="similarity">
    <text evidence="1">Belongs to the 'phage' integrase family.</text>
</comment>
<dbReference type="PANTHER" id="PTHR30349:SF41">
    <property type="entry name" value="INTEGRASE_RECOMBINASE PROTEIN MJ0367-RELATED"/>
    <property type="match status" value="1"/>
</dbReference>